<evidence type="ECO:0000313" key="2">
    <source>
        <dbReference type="Proteomes" id="UP000193335"/>
    </source>
</evidence>
<protein>
    <submittedName>
        <fullName evidence="1">Uncharacterized protein</fullName>
    </submittedName>
</protein>
<gene>
    <name evidence="1" type="ORF">BSZ19_50520</name>
</gene>
<dbReference type="AlphaFoldDB" id="A0A1Y2J753"/>
<evidence type="ECO:0000313" key="1">
    <source>
        <dbReference type="EMBL" id="OSJ21634.1"/>
    </source>
</evidence>
<dbReference type="Proteomes" id="UP000193335">
    <property type="component" value="Unassembled WGS sequence"/>
</dbReference>
<reference evidence="1 2" key="1">
    <citation type="submission" date="2017-03" db="EMBL/GenBank/DDBJ databases">
        <title>Whole genome sequences of fourteen strains of Bradyrhizobium canariense and one strain of Bradyrhizobium japonicum isolated from Lupinus (Papilionoideae: Genisteae) species in Algeria.</title>
        <authorList>
            <person name="Crovadore J."/>
            <person name="Chekireb D."/>
            <person name="Brachmann A."/>
            <person name="Chablais R."/>
            <person name="Cochard B."/>
            <person name="Lefort F."/>
        </authorList>
    </citation>
    <scope>NUCLEOTIDE SEQUENCE [LARGE SCALE GENOMIC DNA]</scope>
    <source>
        <strain evidence="1 2">UBMA197</strain>
    </source>
</reference>
<sequence>MITFDSESLMDRNTSEVVRAYLATKYADQTRRGVGGAASLTSLPHEARRLALQMQLKQAASSEAAMS</sequence>
<proteinExistence type="predicted"/>
<organism evidence="1 2">
    <name type="scientific">Bradyrhizobium japonicum</name>
    <dbReference type="NCBI Taxonomy" id="375"/>
    <lineage>
        <taxon>Bacteria</taxon>
        <taxon>Pseudomonadati</taxon>
        <taxon>Pseudomonadota</taxon>
        <taxon>Alphaproteobacteria</taxon>
        <taxon>Hyphomicrobiales</taxon>
        <taxon>Nitrobacteraceae</taxon>
        <taxon>Bradyrhizobium</taxon>
    </lineage>
</organism>
<name>A0A1Y2J753_BRAJP</name>
<comment type="caution">
    <text evidence="1">The sequence shown here is derived from an EMBL/GenBank/DDBJ whole genome shotgun (WGS) entry which is preliminary data.</text>
</comment>
<dbReference type="EMBL" id="NAFL01000287">
    <property type="protein sequence ID" value="OSJ21634.1"/>
    <property type="molecule type" value="Genomic_DNA"/>
</dbReference>
<accession>A0A1Y2J753</accession>